<keyword evidence="2" id="KW-0176">Collagen</keyword>
<dbReference type="AlphaFoldDB" id="A0A942UI58"/>
<dbReference type="EMBL" id="JAGYPN010000001">
    <property type="protein sequence ID" value="MBS4221916.1"/>
    <property type="molecule type" value="Genomic_DNA"/>
</dbReference>
<evidence type="ECO:0000313" key="3">
    <source>
        <dbReference type="Proteomes" id="UP000676456"/>
    </source>
</evidence>
<feature type="compositionally biased region" description="Low complexity" evidence="1">
    <location>
        <begin position="62"/>
        <end position="73"/>
    </location>
</feature>
<proteinExistence type="predicted"/>
<feature type="region of interest" description="Disordered" evidence="1">
    <location>
        <begin position="1"/>
        <end position="82"/>
    </location>
</feature>
<comment type="caution">
    <text evidence="2">The sequence shown here is derived from an EMBL/GenBank/DDBJ whole genome shotgun (WGS) entry which is preliminary data.</text>
</comment>
<reference evidence="2 3" key="1">
    <citation type="submission" date="2021-05" db="EMBL/GenBank/DDBJ databases">
        <title>Novel Bacillus species.</title>
        <authorList>
            <person name="Liu G."/>
        </authorList>
    </citation>
    <scope>NUCLEOTIDE SEQUENCE [LARGE SCALE GENOMIC DNA]</scope>
    <source>
        <strain evidence="2 3">FJAT-49682</strain>
    </source>
</reference>
<organism evidence="2 3">
    <name type="scientific">Lederbergia citrea</name>
    <dbReference type="NCBI Taxonomy" id="2833581"/>
    <lineage>
        <taxon>Bacteria</taxon>
        <taxon>Bacillati</taxon>
        <taxon>Bacillota</taxon>
        <taxon>Bacilli</taxon>
        <taxon>Bacillales</taxon>
        <taxon>Bacillaceae</taxon>
        <taxon>Lederbergia</taxon>
    </lineage>
</organism>
<keyword evidence="3" id="KW-1185">Reference proteome</keyword>
<protein>
    <submittedName>
        <fullName evidence="2">Collagen-like protein</fullName>
    </submittedName>
</protein>
<name>A0A942UI58_9BACI</name>
<evidence type="ECO:0000256" key="1">
    <source>
        <dbReference type="SAM" id="MobiDB-lite"/>
    </source>
</evidence>
<evidence type="ECO:0000313" key="2">
    <source>
        <dbReference type="EMBL" id="MBS4221916.1"/>
    </source>
</evidence>
<gene>
    <name evidence="2" type="ORF">KHA91_04015</name>
</gene>
<dbReference type="RefSeq" id="WP_213096901.1">
    <property type="nucleotide sequence ID" value="NZ_JAGYPN010000001.1"/>
</dbReference>
<dbReference type="Proteomes" id="UP000676456">
    <property type="component" value="Unassembled WGS sequence"/>
</dbReference>
<sequence>MYNQTEYPYINDDQQLERQFPSLPVPSFPGPSGLPGLPGPGFPGPSGLPGLPGPGFPGPSGFPGLPGSQIPQAPTSPPPPFIPQQAVASPFAVDPGAIRLCLFRNTFIWLSNGEGFWFYPIFVGPRSVAGFRWNGISWMIFGIDTRRIISFTCF</sequence>
<accession>A0A942UI58</accession>